<dbReference type="Gene3D" id="3.40.50.150">
    <property type="entry name" value="Vaccinia Virus protein VP39"/>
    <property type="match status" value="1"/>
</dbReference>
<evidence type="ECO:0000313" key="4">
    <source>
        <dbReference type="Proteomes" id="UP000289193"/>
    </source>
</evidence>
<evidence type="ECO:0000313" key="3">
    <source>
        <dbReference type="Proteomes" id="UP000253850"/>
    </source>
</evidence>
<keyword evidence="4" id="KW-1185">Reference proteome</keyword>
<dbReference type="KEGG" id="hbv:ABIV_2481"/>
<dbReference type="InterPro" id="IPR008884">
    <property type="entry name" value="TylF_MeTrfase"/>
</dbReference>
<dbReference type="PANTHER" id="PTHR40036">
    <property type="entry name" value="MACROCIN O-METHYLTRANSFERASE"/>
    <property type="match status" value="1"/>
</dbReference>
<name>A0AAX2A7X4_9BACT</name>
<dbReference type="InterPro" id="IPR029063">
    <property type="entry name" value="SAM-dependent_MTases_sf"/>
</dbReference>
<reference evidence="2 4" key="1">
    <citation type="submission" date="2017-10" db="EMBL/GenBank/DDBJ databases">
        <title>Genomics of the genus Arcobacter.</title>
        <authorList>
            <person name="Perez-Cataluna A."/>
            <person name="Figueras M.J."/>
        </authorList>
    </citation>
    <scope>NUCLEOTIDE SEQUENCE [LARGE SCALE GENOMIC DNA]</scope>
    <source>
        <strain evidence="2 4">CECT 7835</strain>
    </source>
</reference>
<gene>
    <name evidence="1" type="ORF">ABIV_2481</name>
    <name evidence="2" type="ORF">CRV05_06090</name>
</gene>
<dbReference type="PANTHER" id="PTHR40036:SF1">
    <property type="entry name" value="MACROCIN O-METHYLTRANSFERASE"/>
    <property type="match status" value="1"/>
</dbReference>
<evidence type="ECO:0000313" key="1">
    <source>
        <dbReference type="EMBL" id="AXH13452.1"/>
    </source>
</evidence>
<dbReference type="Proteomes" id="UP000253850">
    <property type="component" value="Chromosome"/>
</dbReference>
<sequence>MYSAEFTEREKELCNFVKPYTMTSQYKLYTMIHSIEYIIKNNIKGAIVECGVWKAGNMMLAAKVLKELGDETRDLYLFDTFEGMSEPTCTDVGIDGLNAIEQFEKMKEKNSSSWCYSSLEEVKENMSKIGYDKNKIHYIKGKVEDTIPNVLPDAISLLRLDTDWYESTKHELTYLYPKLTQKGILLVDDYGYWQGSKKAVDEYIEEEKLSIFLNRIDLLGRLAVKI</sequence>
<organism evidence="2 4">
    <name type="scientific">Halarcobacter bivalviorum</name>
    <dbReference type="NCBI Taxonomy" id="663364"/>
    <lineage>
        <taxon>Bacteria</taxon>
        <taxon>Pseudomonadati</taxon>
        <taxon>Campylobacterota</taxon>
        <taxon>Epsilonproteobacteria</taxon>
        <taxon>Campylobacterales</taxon>
        <taxon>Arcobacteraceae</taxon>
        <taxon>Halarcobacter</taxon>
    </lineage>
</organism>
<evidence type="ECO:0000313" key="2">
    <source>
        <dbReference type="EMBL" id="RXK09950.1"/>
    </source>
</evidence>
<dbReference type="EMBL" id="PDKM01000003">
    <property type="protein sequence ID" value="RXK09950.1"/>
    <property type="molecule type" value="Genomic_DNA"/>
</dbReference>
<proteinExistence type="predicted"/>
<dbReference type="RefSeq" id="WP_114840234.1">
    <property type="nucleotide sequence ID" value="NZ_CP031217.1"/>
</dbReference>
<protein>
    <submittedName>
        <fullName evidence="1 2">O-methyltransferase</fullName>
    </submittedName>
</protein>
<reference evidence="1 3" key="2">
    <citation type="submission" date="2018-07" db="EMBL/GenBank/DDBJ databases">
        <title>Complete genome of the Arcobacter bivalviorum type strain LMG 26154.</title>
        <authorList>
            <person name="Miller W.G."/>
            <person name="Yee E."/>
            <person name="Bono J.L."/>
        </authorList>
    </citation>
    <scope>NUCLEOTIDE SEQUENCE [LARGE SCALE GENOMIC DNA]</scope>
    <source>
        <strain evidence="1 3">LMG 26154</strain>
    </source>
</reference>
<dbReference type="EMBL" id="CP031217">
    <property type="protein sequence ID" value="AXH13452.1"/>
    <property type="molecule type" value="Genomic_DNA"/>
</dbReference>
<dbReference type="Pfam" id="PF05711">
    <property type="entry name" value="TylF"/>
    <property type="match status" value="1"/>
</dbReference>
<dbReference type="SUPFAM" id="SSF53335">
    <property type="entry name" value="S-adenosyl-L-methionine-dependent methyltransferases"/>
    <property type="match status" value="1"/>
</dbReference>
<accession>A0AAX2A7X4</accession>
<dbReference type="AlphaFoldDB" id="A0AAX2A7X4"/>
<dbReference type="Proteomes" id="UP000289193">
    <property type="component" value="Unassembled WGS sequence"/>
</dbReference>